<gene>
    <name evidence="1" type="ORF">PEV8663_03386</name>
</gene>
<dbReference type="EMBL" id="FXYH01000014">
    <property type="protein sequence ID" value="SMX46787.1"/>
    <property type="molecule type" value="Genomic_DNA"/>
</dbReference>
<name>A0A238KVR2_9RHOB</name>
<dbReference type="AlphaFoldDB" id="A0A238KVR2"/>
<organism evidence="1 2">
    <name type="scientific">Pelagimonas varians</name>
    <dbReference type="NCBI Taxonomy" id="696760"/>
    <lineage>
        <taxon>Bacteria</taxon>
        <taxon>Pseudomonadati</taxon>
        <taxon>Pseudomonadota</taxon>
        <taxon>Alphaproteobacteria</taxon>
        <taxon>Rhodobacterales</taxon>
        <taxon>Roseobacteraceae</taxon>
        <taxon>Pelagimonas</taxon>
    </lineage>
</organism>
<reference evidence="1 2" key="1">
    <citation type="submission" date="2017-05" db="EMBL/GenBank/DDBJ databases">
        <authorList>
            <person name="Song R."/>
            <person name="Chenine A.L."/>
            <person name="Ruprecht R.M."/>
        </authorList>
    </citation>
    <scope>NUCLEOTIDE SEQUENCE [LARGE SCALE GENOMIC DNA]</scope>
    <source>
        <strain evidence="1 2">CECT 8663</strain>
    </source>
</reference>
<keyword evidence="2" id="KW-1185">Reference proteome</keyword>
<proteinExistence type="predicted"/>
<accession>A0A238KVR2</accession>
<sequence length="100" mass="11074">MTIAQLPHVHRDTLQGEHCRQVSLFFYCAGASGLSPPRENLMHRSPPVLGTGETRLLLVLEKFLILTTRFDSVAKALAAPHCIRLQTSALAHALRHHPTC</sequence>
<evidence type="ECO:0000313" key="1">
    <source>
        <dbReference type="EMBL" id="SMX46787.1"/>
    </source>
</evidence>
<protein>
    <submittedName>
        <fullName evidence="1">Uncharacterized protein</fullName>
    </submittedName>
</protein>
<evidence type="ECO:0000313" key="2">
    <source>
        <dbReference type="Proteomes" id="UP000220836"/>
    </source>
</evidence>
<dbReference type="Proteomes" id="UP000220836">
    <property type="component" value="Unassembled WGS sequence"/>
</dbReference>